<feature type="domain" description="Formyl transferase N-terminal" evidence="7">
    <location>
        <begin position="3"/>
        <end position="182"/>
    </location>
</feature>
<dbReference type="InterPro" id="IPR036477">
    <property type="entry name" value="Formyl_transf_N_sf"/>
</dbReference>
<accession>A0ABT4DZ44</accession>
<dbReference type="InterPro" id="IPR004607">
    <property type="entry name" value="GART"/>
</dbReference>
<feature type="binding site" evidence="6">
    <location>
        <position position="65"/>
    </location>
    <ligand>
        <name>(6R)-10-formyltetrahydrofolate</name>
        <dbReference type="ChEBI" id="CHEBI:195366"/>
    </ligand>
</feature>
<dbReference type="EMBL" id="JAMDLW010000041">
    <property type="protein sequence ID" value="MCY9522637.1"/>
    <property type="molecule type" value="Genomic_DNA"/>
</dbReference>
<evidence type="ECO:0000256" key="4">
    <source>
        <dbReference type="ARBA" id="ARBA00038440"/>
    </source>
</evidence>
<name>A0ABT4DZ44_9BACL</name>
<feature type="binding site" evidence="6">
    <location>
        <begin position="90"/>
        <end position="93"/>
    </location>
    <ligand>
        <name>(6R)-10-formyltetrahydrofolate</name>
        <dbReference type="ChEBI" id="CHEBI:195366"/>
    </ligand>
</feature>
<comment type="function">
    <text evidence="6">Catalyzes the transfer of a formyl group from 10-formyltetrahydrofolate to 5-phospho-ribosyl-glycinamide (GAR), producing 5-phospho-ribosyl-N-formylglycinamide (FGAR) and tetrahydrofolate.</text>
</comment>
<evidence type="ECO:0000256" key="3">
    <source>
        <dbReference type="ARBA" id="ARBA00022755"/>
    </source>
</evidence>
<reference evidence="8 9" key="1">
    <citation type="submission" date="2022-05" db="EMBL/GenBank/DDBJ databases">
        <title>Genome Sequencing of Bee-Associated Microbes.</title>
        <authorList>
            <person name="Dunlap C."/>
        </authorList>
    </citation>
    <scope>NUCLEOTIDE SEQUENCE [LARGE SCALE GENOMIC DNA]</scope>
    <source>
        <strain evidence="8 9">NRRL NRS-1438</strain>
    </source>
</reference>
<feature type="active site" description="Proton donor" evidence="6">
    <location>
        <position position="109"/>
    </location>
</feature>
<evidence type="ECO:0000313" key="9">
    <source>
        <dbReference type="Proteomes" id="UP001207626"/>
    </source>
</evidence>
<dbReference type="InterPro" id="IPR001555">
    <property type="entry name" value="GART_AS"/>
</dbReference>
<keyword evidence="9" id="KW-1185">Reference proteome</keyword>
<evidence type="ECO:0000256" key="1">
    <source>
        <dbReference type="ARBA" id="ARBA00005054"/>
    </source>
</evidence>
<organism evidence="8 9">
    <name type="scientific">Paenibacillus apiarius</name>
    <dbReference type="NCBI Taxonomy" id="46240"/>
    <lineage>
        <taxon>Bacteria</taxon>
        <taxon>Bacillati</taxon>
        <taxon>Bacillota</taxon>
        <taxon>Bacilli</taxon>
        <taxon>Bacillales</taxon>
        <taxon>Paenibacillaceae</taxon>
        <taxon>Paenibacillus</taxon>
    </lineage>
</organism>
<keyword evidence="3 6" id="KW-0658">Purine biosynthesis</keyword>
<dbReference type="PROSITE" id="PS00373">
    <property type="entry name" value="GART"/>
    <property type="match status" value="1"/>
</dbReference>
<evidence type="ECO:0000256" key="6">
    <source>
        <dbReference type="HAMAP-Rule" id="MF_01930"/>
    </source>
</evidence>
<dbReference type="PANTHER" id="PTHR43369">
    <property type="entry name" value="PHOSPHORIBOSYLGLYCINAMIDE FORMYLTRANSFERASE"/>
    <property type="match status" value="1"/>
</dbReference>
<feature type="binding site" evidence="6">
    <location>
        <begin position="12"/>
        <end position="14"/>
    </location>
    <ligand>
        <name>N(1)-(5-phospho-beta-D-ribosyl)glycinamide</name>
        <dbReference type="ChEBI" id="CHEBI:143788"/>
    </ligand>
</feature>
<dbReference type="SUPFAM" id="SSF53328">
    <property type="entry name" value="Formyltransferase"/>
    <property type="match status" value="1"/>
</dbReference>
<comment type="caution">
    <text evidence="8">The sequence shown here is derived from an EMBL/GenBank/DDBJ whole genome shotgun (WGS) entry which is preliminary data.</text>
</comment>
<dbReference type="Proteomes" id="UP001207626">
    <property type="component" value="Unassembled WGS sequence"/>
</dbReference>
<dbReference type="NCBIfam" id="TIGR00639">
    <property type="entry name" value="PurN"/>
    <property type="match status" value="1"/>
</dbReference>
<comment type="similarity">
    <text evidence="4 6">Belongs to the GART family.</text>
</comment>
<gene>
    <name evidence="6 8" type="primary">purN</name>
    <name evidence="8" type="ORF">M5X09_23760</name>
</gene>
<dbReference type="RefSeq" id="WP_176392721.1">
    <property type="nucleotide sequence ID" value="NZ_JAMDLV010000027.1"/>
</dbReference>
<dbReference type="CDD" id="cd08645">
    <property type="entry name" value="FMT_core_GART"/>
    <property type="match status" value="1"/>
</dbReference>
<dbReference type="HAMAP" id="MF_01930">
    <property type="entry name" value="PurN"/>
    <property type="match status" value="1"/>
</dbReference>
<evidence type="ECO:0000313" key="8">
    <source>
        <dbReference type="EMBL" id="MCY9522637.1"/>
    </source>
</evidence>
<dbReference type="Gene3D" id="3.40.50.170">
    <property type="entry name" value="Formyl transferase, N-terminal domain"/>
    <property type="match status" value="1"/>
</dbReference>
<feature type="site" description="Raises pKa of active site His" evidence="6">
    <location>
        <position position="145"/>
    </location>
</feature>
<dbReference type="PANTHER" id="PTHR43369:SF2">
    <property type="entry name" value="PHOSPHORIBOSYLGLYCINAMIDE FORMYLTRANSFERASE"/>
    <property type="match status" value="1"/>
</dbReference>
<keyword evidence="2 6" id="KW-0808">Transferase</keyword>
<comment type="pathway">
    <text evidence="1 6">Purine metabolism; IMP biosynthesis via de novo pathway; N(2)-formyl-N(1)-(5-phospho-D-ribosyl)glycinamide from N(1)-(5-phospho-D-ribosyl)glycinamide (10-formyl THF route): step 1/1.</text>
</comment>
<comment type="catalytic activity">
    <reaction evidence="5 6">
        <text>N(1)-(5-phospho-beta-D-ribosyl)glycinamide + (6R)-10-formyltetrahydrofolate = N(2)-formyl-N(1)-(5-phospho-beta-D-ribosyl)glycinamide + (6S)-5,6,7,8-tetrahydrofolate + H(+)</text>
        <dbReference type="Rhea" id="RHEA:15053"/>
        <dbReference type="ChEBI" id="CHEBI:15378"/>
        <dbReference type="ChEBI" id="CHEBI:57453"/>
        <dbReference type="ChEBI" id="CHEBI:143788"/>
        <dbReference type="ChEBI" id="CHEBI:147286"/>
        <dbReference type="ChEBI" id="CHEBI:195366"/>
        <dbReference type="EC" id="2.1.2.2"/>
    </reaction>
</comment>
<evidence type="ECO:0000256" key="5">
    <source>
        <dbReference type="ARBA" id="ARBA00047664"/>
    </source>
</evidence>
<feature type="binding site" evidence="6">
    <location>
        <position position="107"/>
    </location>
    <ligand>
        <name>(6R)-10-formyltetrahydrofolate</name>
        <dbReference type="ChEBI" id="CHEBI:195366"/>
    </ligand>
</feature>
<sequence>MPRIAVFASGSGSNFQALADAASSQKLGAELALLVCDKPRAYVLERAQAANVPHVVFEPKQYLSREQYEHDVLHVLEEYDIDWIVLAGYMRLITPVLLQAYEGRMVNIHPSLLPAFPGLHAVRQALDYGVKVTGVTVHLVDEGMDTGPIVAQQAVVIEPGDTEAELTARIQAVEHDLYPQVVRRLVSGKR</sequence>
<dbReference type="Pfam" id="PF00551">
    <property type="entry name" value="Formyl_trans_N"/>
    <property type="match status" value="1"/>
</dbReference>
<evidence type="ECO:0000256" key="2">
    <source>
        <dbReference type="ARBA" id="ARBA00022679"/>
    </source>
</evidence>
<evidence type="ECO:0000259" key="7">
    <source>
        <dbReference type="Pfam" id="PF00551"/>
    </source>
</evidence>
<proteinExistence type="inferred from homology"/>
<dbReference type="InterPro" id="IPR002376">
    <property type="entry name" value="Formyl_transf_N"/>
</dbReference>
<protein>
    <recommendedName>
        <fullName evidence="6">Phosphoribosylglycinamide formyltransferase</fullName>
        <ecNumber evidence="6">2.1.2.2</ecNumber>
    </recommendedName>
    <alternativeName>
        <fullName evidence="6">5'-phosphoribosylglycinamide transformylase</fullName>
    </alternativeName>
    <alternativeName>
        <fullName evidence="6">GAR transformylase</fullName>
        <shortName evidence="6">GART</shortName>
    </alternativeName>
</protein>
<dbReference type="GO" id="GO:0004644">
    <property type="term" value="F:phosphoribosylglycinamide formyltransferase activity"/>
    <property type="evidence" value="ECO:0007669"/>
    <property type="project" value="UniProtKB-EC"/>
</dbReference>
<dbReference type="EC" id="2.1.2.2" evidence="6"/>